<feature type="compositionally biased region" description="Basic and acidic residues" evidence="5">
    <location>
        <begin position="338"/>
        <end position="347"/>
    </location>
</feature>
<feature type="compositionally biased region" description="Polar residues" evidence="5">
    <location>
        <begin position="972"/>
        <end position="984"/>
    </location>
</feature>
<evidence type="ECO:0000313" key="8">
    <source>
        <dbReference type="Proteomes" id="UP000694383"/>
    </source>
</evidence>
<feature type="compositionally biased region" description="Basic and acidic residues" evidence="5">
    <location>
        <begin position="1046"/>
        <end position="1055"/>
    </location>
</feature>
<feature type="region of interest" description="Disordered" evidence="5">
    <location>
        <begin position="295"/>
        <end position="317"/>
    </location>
</feature>
<dbReference type="PROSITE" id="PS00028">
    <property type="entry name" value="ZINC_FINGER_C2H2_1"/>
    <property type="match status" value="1"/>
</dbReference>
<dbReference type="GO" id="GO:0008270">
    <property type="term" value="F:zinc ion binding"/>
    <property type="evidence" value="ECO:0007669"/>
    <property type="project" value="UniProtKB-KW"/>
</dbReference>
<feature type="domain" description="C2H2-type" evidence="6">
    <location>
        <begin position="44"/>
        <end position="74"/>
    </location>
</feature>
<dbReference type="AlphaFoldDB" id="A0A8C8DPW5"/>
<sequence length="1262" mass="138760">MACYYIVISSTHLRDGQLRSIKGVFRGPIGASGHRNTEETDSSFYCELCNKQYMRQQQFDNHINSYDHHHKQRLKELKHREFYRALACRRQRRRREKRGGITLKRAHQYDESSTGHCAPGSGPMFRSTTVAVDPTVQSRLDLQQNWADSVPSSASLETEPQSSFLTVDLALETRLLHPGWTYCQMKADNKNAAGDSGIVCCSQPPVDCDMGSGHSAASPCASTSTASHSLFNQTVITRNCRNPPDTGSVDTAISSRMPLPGSSRLRPVSFSLPKRSTVLLHQAAAIFMQPGLVSSLSGKAGPATTSKESRSPAGGGTNLGLKCLVATKAATGVNHFTTEHCQSEDTKAQSVPTRAPEPTRSPGPTGSISVGQSHRTGAYLSCFEGGGTGAHGSPLKEGTQVSDGGSSQSAEEGGLDCQIGAKPNLLGSDVKNPQTSLSAVLPLPVDEEKTRHSVSATLTRPREPFCPVLSRDCSRVFLWPTEMINYTKICPAISYSVNPLLYDFKTHGKAKDGEAGKEGKAQGGGQRIKPSVIKQPRKGDAEGGEAKTDKGEERGGQSGSPEDRRRATPSTLVGSGCSHQCPLKFVPISAECLKATTAGHQKSQWRRRGRKRGGGKRGMKKKKRRKRSRAAGRKGSERGQRSVGANEMIEVKRDEEVRGKSPPKEERREKEHSNLSENLLVGRKERNMRGEEERIKGDQTERERPGWNDKKKGELLSNLAVSGCNRWNQLCLQVEMDQAQQSASGWGHGLRKLLCGGTECSSVISPVHESVVQMPCCPTNTPAPSEKAEDSRDVRAEKEDEEPRNLNKTQIRAVRDTREHVCKPLISCITFTRQDTAHRQEMNLLPEHYRASECDPAISPVPSSLTDTAWNQRQTITAGHGAPSCSFAQQKESESRIRAADIILPREEASEMCHRATKRVGAQLEAATPRKRRRRGRRQTRRAAAPEQWQEAAAGFMSDLSEPESPPDPHQAQRSSILHTTDSASADPEEENCPCNSVTAQSQAGGTAELDDGRHNDGVCRSTQHIPASCTVHQSTAAALNRGGHRGRDCMDTTDGRPVNLTNTTSDFRSRGVSQNGRYIWSNDWGTEAEPVERSVEKWREKEEGRRCEKGRQEEWFRKITKEEKERERKKEVQVEHLFVDKKPQFPHHLPQQGIPLNAPLLLQTPFSASSSFSFHHTIIQHNLSLLPPSSPLPPLSYPRILPSFSPLTLDPPPAPPSSFFASLPFPLLDPPAPYPFVPAFHPVPGHPPSPYPPVLPLRVLF</sequence>
<dbReference type="Pfam" id="PF12874">
    <property type="entry name" value="zf-met"/>
    <property type="match status" value="1"/>
</dbReference>
<dbReference type="GO" id="GO:0005634">
    <property type="term" value="C:nucleus"/>
    <property type="evidence" value="ECO:0007669"/>
    <property type="project" value="TreeGrafter"/>
</dbReference>
<protein>
    <recommendedName>
        <fullName evidence="6">C2H2-type domain-containing protein</fullName>
    </recommendedName>
</protein>
<accession>A0A8C8DPW5</accession>
<feature type="compositionally biased region" description="Basic and acidic residues" evidence="5">
    <location>
        <begin position="537"/>
        <end position="566"/>
    </location>
</feature>
<dbReference type="PANTHER" id="PTHR17614:SF13">
    <property type="entry name" value="ZINC FINGER PROTEIN 804A"/>
    <property type="match status" value="1"/>
</dbReference>
<organism evidence="7 8">
    <name type="scientific">Oryzias sinensis</name>
    <name type="common">Chinese medaka</name>
    <dbReference type="NCBI Taxonomy" id="183150"/>
    <lineage>
        <taxon>Eukaryota</taxon>
        <taxon>Metazoa</taxon>
        <taxon>Chordata</taxon>
        <taxon>Craniata</taxon>
        <taxon>Vertebrata</taxon>
        <taxon>Euteleostomi</taxon>
        <taxon>Actinopterygii</taxon>
        <taxon>Neopterygii</taxon>
        <taxon>Teleostei</taxon>
        <taxon>Neoteleostei</taxon>
        <taxon>Acanthomorphata</taxon>
        <taxon>Ovalentaria</taxon>
        <taxon>Atherinomorphae</taxon>
        <taxon>Beloniformes</taxon>
        <taxon>Adrianichthyidae</taxon>
        <taxon>Oryziinae</taxon>
        <taxon>Oryzias</taxon>
    </lineage>
</organism>
<feature type="compositionally biased region" description="Low complexity" evidence="5">
    <location>
        <begin position="942"/>
        <end position="960"/>
    </location>
</feature>
<feature type="region of interest" description="Disordered" evidence="5">
    <location>
        <begin position="597"/>
        <end position="710"/>
    </location>
</feature>
<dbReference type="PANTHER" id="PTHR17614">
    <property type="entry name" value="ZINC FINGER-CONTAINING"/>
    <property type="match status" value="1"/>
</dbReference>
<feature type="compositionally biased region" description="Basic and acidic residues" evidence="5">
    <location>
        <begin position="786"/>
        <end position="805"/>
    </location>
</feature>
<feature type="compositionally biased region" description="Polar residues" evidence="5">
    <location>
        <begin position="1060"/>
        <end position="1069"/>
    </location>
</feature>
<feature type="region of interest" description="Disordered" evidence="5">
    <location>
        <begin position="509"/>
        <end position="579"/>
    </location>
</feature>
<dbReference type="Proteomes" id="UP000694383">
    <property type="component" value="Unplaced"/>
</dbReference>
<dbReference type="GeneTree" id="ENSGT00940000160909"/>
<evidence type="ECO:0000259" key="6">
    <source>
        <dbReference type="PROSITE" id="PS50157"/>
    </source>
</evidence>
<feature type="compositionally biased region" description="Basic and acidic residues" evidence="5">
    <location>
        <begin position="682"/>
        <end position="710"/>
    </location>
</feature>
<feature type="compositionally biased region" description="Polar residues" evidence="5">
    <location>
        <begin position="362"/>
        <end position="371"/>
    </location>
</feature>
<keyword evidence="8" id="KW-1185">Reference proteome</keyword>
<evidence type="ECO:0000256" key="3">
    <source>
        <dbReference type="ARBA" id="ARBA00022833"/>
    </source>
</evidence>
<evidence type="ECO:0000313" key="7">
    <source>
        <dbReference type="Ensembl" id="ENSOSIP00000021607.1"/>
    </source>
</evidence>
<evidence type="ECO:0000256" key="4">
    <source>
        <dbReference type="PROSITE-ProRule" id="PRU00042"/>
    </source>
</evidence>
<feature type="region of interest" description="Disordered" evidence="5">
    <location>
        <begin position="338"/>
        <end position="371"/>
    </location>
</feature>
<proteinExistence type="predicted"/>
<keyword evidence="1" id="KW-0479">Metal-binding</keyword>
<keyword evidence="3" id="KW-0862">Zinc</keyword>
<feature type="compositionally biased region" description="Basic and acidic residues" evidence="5">
    <location>
        <begin position="509"/>
        <end position="520"/>
    </location>
</feature>
<feature type="region of interest" description="Disordered" evidence="5">
    <location>
        <begin position="913"/>
        <end position="1000"/>
    </location>
</feature>
<evidence type="ECO:0000256" key="2">
    <source>
        <dbReference type="ARBA" id="ARBA00022771"/>
    </source>
</evidence>
<evidence type="ECO:0000256" key="1">
    <source>
        <dbReference type="ARBA" id="ARBA00022723"/>
    </source>
</evidence>
<feature type="compositionally biased region" description="Basic and acidic residues" evidence="5">
    <location>
        <begin position="649"/>
        <end position="674"/>
    </location>
</feature>
<reference evidence="7" key="2">
    <citation type="submission" date="2025-09" db="UniProtKB">
        <authorList>
            <consortium name="Ensembl"/>
        </authorList>
    </citation>
    <scope>IDENTIFICATION</scope>
</reference>
<evidence type="ECO:0000256" key="5">
    <source>
        <dbReference type="SAM" id="MobiDB-lite"/>
    </source>
</evidence>
<feature type="region of interest" description="Disordered" evidence="5">
    <location>
        <begin position="1042"/>
        <end position="1069"/>
    </location>
</feature>
<feature type="region of interest" description="Disordered" evidence="5">
    <location>
        <begin position="390"/>
        <end position="418"/>
    </location>
</feature>
<keyword evidence="2 4" id="KW-0863">Zinc-finger</keyword>
<feature type="compositionally biased region" description="Basic residues" evidence="5">
    <location>
        <begin position="929"/>
        <end position="941"/>
    </location>
</feature>
<name>A0A8C8DPW5_9TELE</name>
<feature type="region of interest" description="Disordered" evidence="5">
    <location>
        <begin position="778"/>
        <end position="805"/>
    </location>
</feature>
<dbReference type="InterPro" id="IPR013087">
    <property type="entry name" value="Znf_C2H2_type"/>
</dbReference>
<feature type="compositionally biased region" description="Polar residues" evidence="5">
    <location>
        <begin position="399"/>
        <end position="410"/>
    </location>
</feature>
<dbReference type="PROSITE" id="PS50157">
    <property type="entry name" value="ZINC_FINGER_C2H2_2"/>
    <property type="match status" value="1"/>
</dbReference>
<dbReference type="InterPro" id="IPR052445">
    <property type="entry name" value="ZnF-G_patch_domain"/>
</dbReference>
<dbReference type="Ensembl" id="ENSOSIT00000022813.1">
    <property type="protein sequence ID" value="ENSOSIP00000021607.1"/>
    <property type="gene ID" value="ENSOSIG00000011427.1"/>
</dbReference>
<dbReference type="InterPro" id="IPR036236">
    <property type="entry name" value="Znf_C2H2_sf"/>
</dbReference>
<reference evidence="7" key="1">
    <citation type="submission" date="2025-08" db="UniProtKB">
        <authorList>
            <consortium name="Ensembl"/>
        </authorList>
    </citation>
    <scope>IDENTIFICATION</scope>
</reference>
<feature type="compositionally biased region" description="Basic residues" evidence="5">
    <location>
        <begin position="603"/>
        <end position="632"/>
    </location>
</feature>
<dbReference type="SUPFAM" id="SSF57667">
    <property type="entry name" value="beta-beta-alpha zinc fingers"/>
    <property type="match status" value="1"/>
</dbReference>